<dbReference type="InterPro" id="IPR002744">
    <property type="entry name" value="MIP18-like"/>
</dbReference>
<dbReference type="SUPFAM" id="SSF117916">
    <property type="entry name" value="Fe-S cluster assembly (FSCA) domain-like"/>
    <property type="match status" value="1"/>
</dbReference>
<dbReference type="Gene3D" id="3.30.300.130">
    <property type="entry name" value="Fe-S cluster assembly (FSCA)"/>
    <property type="match status" value="1"/>
</dbReference>
<dbReference type="RefSeq" id="WP_053967750.1">
    <property type="nucleotide sequence ID" value="NZ_JAWJXX010000002.1"/>
</dbReference>
<accession>A0A0M9AMV8</accession>
<proteinExistence type="predicted"/>
<sequence>MSSDYDRPRADADATACSYTDYETKDHAADDVPATGEDADGIERDVWAALYQVEDPEMPVSIVDLGLIYGLDVSDGEATVDMTLTYSGCPAREIILDEVEEAAKSVDGIETASVRLVWAPDWSIDLVTEQGKEALRDFGMSFDG</sequence>
<feature type="domain" description="MIP18 family-like" evidence="1">
    <location>
        <begin position="43"/>
        <end position="114"/>
    </location>
</feature>
<dbReference type="InterPro" id="IPR052339">
    <property type="entry name" value="Fe-S_Maturation_MIP18"/>
</dbReference>
<dbReference type="Pfam" id="PF01883">
    <property type="entry name" value="FeS_assembly_P"/>
    <property type="match status" value="1"/>
</dbReference>
<dbReference type="Proteomes" id="UP000610611">
    <property type="component" value="Unassembled WGS sequence"/>
</dbReference>
<dbReference type="InterPro" id="IPR034904">
    <property type="entry name" value="FSCA_dom_sf"/>
</dbReference>
<reference evidence="2 4" key="1">
    <citation type="submission" date="2015-08" db="EMBL/GenBank/DDBJ databases">
        <title>Genomes of Isolates from Cabo Rojo, PR.</title>
        <authorList>
            <person name="Sanchez-Nieves R.L."/>
            <person name="Montalvo-Rodriguez R."/>
        </authorList>
    </citation>
    <scope>NUCLEOTIDE SEQUENCE [LARGE SCALE GENOMIC DNA]</scope>
    <source>
        <strain evidence="2 4">SL3</strain>
    </source>
</reference>
<evidence type="ECO:0000313" key="3">
    <source>
        <dbReference type="EMBL" id="NLV07896.1"/>
    </source>
</evidence>
<gene>
    <name evidence="2" type="ORF">AMS69_09185</name>
    <name evidence="3" type="ORF">GOC83_17325</name>
</gene>
<dbReference type="PANTHER" id="PTHR42831:SF1">
    <property type="entry name" value="FE-S PROTEIN MATURATION AUXILIARY FACTOR YITW"/>
    <property type="match status" value="1"/>
</dbReference>
<evidence type="ECO:0000259" key="1">
    <source>
        <dbReference type="Pfam" id="PF01883"/>
    </source>
</evidence>
<dbReference type="PANTHER" id="PTHR42831">
    <property type="entry name" value="FE-S PROTEIN MATURATION AUXILIARY FACTOR YITW"/>
    <property type="match status" value="1"/>
</dbReference>
<comment type="caution">
    <text evidence="2">The sequence shown here is derived from an EMBL/GenBank/DDBJ whole genome shotgun (WGS) entry which is preliminary data.</text>
</comment>
<dbReference type="PATRIC" id="fig|1705562.3.peg.2931"/>
<dbReference type="NCBIfam" id="NF041868">
    <property type="entry name" value="paad_haloarch"/>
    <property type="match status" value="1"/>
</dbReference>
<dbReference type="EMBL" id="WOWB01000003">
    <property type="protein sequence ID" value="NLV07896.1"/>
    <property type="molecule type" value="Genomic_DNA"/>
</dbReference>
<protein>
    <submittedName>
        <fullName evidence="3">DUF59 domain-containing protein</fullName>
    </submittedName>
    <submittedName>
        <fullName evidence="2">Metal-sulfur cluster biosynthetic enzyme</fullName>
    </submittedName>
</protein>
<evidence type="ECO:0000313" key="4">
    <source>
        <dbReference type="Proteomes" id="UP000037729"/>
    </source>
</evidence>
<dbReference type="Proteomes" id="UP000037729">
    <property type="component" value="Unassembled WGS sequence"/>
</dbReference>
<keyword evidence="4" id="KW-1185">Reference proteome</keyword>
<dbReference type="AlphaFoldDB" id="A0A0M9AMV8"/>
<name>A0A0M9AMV8_9EURY</name>
<dbReference type="STRING" id="1705562.AMS69_09185"/>
<reference evidence="3" key="2">
    <citation type="submission" date="2019-12" db="EMBL/GenBank/DDBJ databases">
        <title>The whole-genome sequencing of Haloarcula japonica strain pws8.</title>
        <authorList>
            <person name="Verma D.K."/>
            <person name="Gopal K."/>
            <person name="Prasad E.S."/>
        </authorList>
    </citation>
    <scope>NUCLEOTIDE SEQUENCE</scope>
    <source>
        <strain evidence="3">Pws8</strain>
    </source>
</reference>
<evidence type="ECO:0000313" key="2">
    <source>
        <dbReference type="EMBL" id="KOX94075.1"/>
    </source>
</evidence>
<organism evidence="2 4">
    <name type="scientific">Haloarcula rubripromontorii</name>
    <dbReference type="NCBI Taxonomy" id="1705562"/>
    <lineage>
        <taxon>Archaea</taxon>
        <taxon>Methanobacteriati</taxon>
        <taxon>Methanobacteriota</taxon>
        <taxon>Stenosarchaea group</taxon>
        <taxon>Halobacteria</taxon>
        <taxon>Halobacteriales</taxon>
        <taxon>Haloarculaceae</taxon>
        <taxon>Haloarcula</taxon>
    </lineage>
</organism>
<dbReference type="OrthoDB" id="371709at2157"/>
<dbReference type="EMBL" id="LIUF01000002">
    <property type="protein sequence ID" value="KOX94075.1"/>
    <property type="molecule type" value="Genomic_DNA"/>
</dbReference>